<sequence>MGIFLSSETVIKKAATPAPYVPCACLTFKHLLTPDALFLLLLAQKKNLWHRVCANHLNCEILKL</sequence>
<reference evidence="1" key="1">
    <citation type="submission" date="2004-02" db="EMBL/GenBank/DDBJ databases">
        <title>Cloning of a novel 859 bp cDNA from Syrian Golden Hamster adrenal gland with an ORF encoding a 64 aa protein referred to as Adrenonovelin.</title>
        <authorList>
            <person name="Anton B."/>
            <person name="Leff P."/>
            <person name="Matus M."/>
            <person name="Gonzaga R."/>
            <person name="Medina R."/>
            <person name="Calva J.C."/>
            <person name="Acevedo R."/>
            <person name="Martinez C."/>
            <person name="Cervantes R."/>
            <person name="Retana I."/>
            <person name="Arias A."/>
            <person name="Molina S.I."/>
            <person name="Salazar A."/>
            <person name="Perez A."/>
            <person name="Pavon L."/>
            <person name="Arreola R."/>
            <person name="Barbosa S."/>
            <person name="Alagon A."/>
            <person name="Heinze G."/>
            <person name="Kreek M.J."/>
        </authorList>
    </citation>
    <scope>NUCLEOTIDE SEQUENCE</scope>
    <source>
        <strain evidence="1">Syrian golden</strain>
        <tissue evidence="1">Adrenal gland</tissue>
    </source>
</reference>
<dbReference type="EMBL" id="AY550277">
    <property type="protein sequence ID" value="AAS46621.1"/>
    <property type="molecule type" value="mRNA"/>
</dbReference>
<proteinExistence type="evidence at transcript level"/>
<protein>
    <submittedName>
        <fullName evidence="1">Adrenonovelin</fullName>
    </submittedName>
</protein>
<name>Q6QAE5_MESAU</name>
<accession>Q6QAE5</accession>
<dbReference type="AlphaFoldDB" id="Q6QAE5"/>
<organism evidence="1">
    <name type="scientific">Mesocricetus auratus</name>
    <name type="common">Golden hamster</name>
    <dbReference type="NCBI Taxonomy" id="10036"/>
    <lineage>
        <taxon>Eukaryota</taxon>
        <taxon>Metazoa</taxon>
        <taxon>Chordata</taxon>
        <taxon>Craniata</taxon>
        <taxon>Vertebrata</taxon>
        <taxon>Euteleostomi</taxon>
        <taxon>Mammalia</taxon>
        <taxon>Eutheria</taxon>
        <taxon>Euarchontoglires</taxon>
        <taxon>Glires</taxon>
        <taxon>Rodentia</taxon>
        <taxon>Myomorpha</taxon>
        <taxon>Muroidea</taxon>
        <taxon>Cricetidae</taxon>
        <taxon>Cricetinae</taxon>
        <taxon>Mesocricetus</taxon>
    </lineage>
</organism>
<evidence type="ECO:0000313" key="1">
    <source>
        <dbReference type="EMBL" id="AAS46621.1"/>
    </source>
</evidence>